<dbReference type="Proteomes" id="UP000501926">
    <property type="component" value="Chromosome"/>
</dbReference>
<sequence length="437" mass="51241">MQDILTIKEASEWATNYLKKNVTTSNISYLIQYGRIKKIGDNGTVQVSRQDLINYYKSFNGKREVSWKDQLGNDLNWALSFDQYKEAETTKHVHRLHPYKGKFIPQLVEYFLDDHTDNFKTEIYFKKGDIILDPFSGSGTTMVQCCELGMHAIGIDVSAFNALIANCKVTKYNLINVQTEINRITKALKEFLFNSQTLEFEEKLLQALYEYNNKYFPIPEYKYLLRQGEIDEVQYGAEKEKEFLPVYNKLLKQYELKLRQKKFDTFLGKWYSQHIKEEIEFVFNEIKKIKNIDTKKIISVILSRTIRSCRATTHADLATLIEPVSATYYCAKHGKICKPLFSILKWWETYTRDTVKRIAQFDKLRTQTFQVCLTGDSKTINIFEELQKKNTAFAELARKQKTKGIFSSPPYVGLIDYHEQRILAKNRLHRRCPMPGK</sequence>
<reference evidence="5 6" key="3">
    <citation type="submission" date="2020-02" db="EMBL/GenBank/DDBJ databases">
        <title>Newly sequenced genome of strain CSTR1 showed variability in Candidatus Kuenenia stuttgartiensis genomes.</title>
        <authorList>
            <person name="Ding C."/>
            <person name="Adrian L."/>
        </authorList>
    </citation>
    <scope>NUCLEOTIDE SEQUENCE [LARGE SCALE GENOMIC DNA]</scope>
    <source>
        <strain evidence="5 6">CSTR1</strain>
    </source>
</reference>
<dbReference type="GO" id="GO:0008170">
    <property type="term" value="F:N-methyltransferase activity"/>
    <property type="evidence" value="ECO:0007669"/>
    <property type="project" value="InterPro"/>
</dbReference>
<dbReference type="GO" id="GO:0015667">
    <property type="term" value="F:site-specific DNA-methyltransferase (cytosine-N4-specific) activity"/>
    <property type="evidence" value="ECO:0007669"/>
    <property type="project" value="UniProtKB-EC"/>
</dbReference>
<reference evidence="4" key="2">
    <citation type="submission" date="2006-01" db="EMBL/GenBank/DDBJ databases">
        <authorList>
            <person name="Genoscope"/>
        </authorList>
    </citation>
    <scope>NUCLEOTIDE SEQUENCE</scope>
</reference>
<dbReference type="REBASE" id="393077">
    <property type="entry name" value="M.KstCSTR1ORF44630P"/>
</dbReference>
<proteinExistence type="predicted"/>
<dbReference type="InterPro" id="IPR002941">
    <property type="entry name" value="DNA_methylase_N4/N6"/>
</dbReference>
<protein>
    <submittedName>
        <fullName evidence="5">Modification methylase MjaII</fullName>
    </submittedName>
    <submittedName>
        <fullName evidence="4">Similar to DNA-methyltransferase (Cytosine-specific)</fullName>
        <ecNumber evidence="4 5">2.1.1.113</ecNumber>
    </submittedName>
</protein>
<dbReference type="GO" id="GO:0032259">
    <property type="term" value="P:methylation"/>
    <property type="evidence" value="ECO:0007669"/>
    <property type="project" value="UniProtKB-KW"/>
</dbReference>
<keyword evidence="2 4" id="KW-0808">Transferase</keyword>
<organism evidence="4">
    <name type="scientific">Kuenenia stuttgartiensis</name>
    <dbReference type="NCBI Taxonomy" id="174633"/>
    <lineage>
        <taxon>Bacteria</taxon>
        <taxon>Pseudomonadati</taxon>
        <taxon>Planctomycetota</taxon>
        <taxon>Candidatus Brocadiia</taxon>
        <taxon>Candidatus Brocadiales</taxon>
        <taxon>Candidatus Brocadiaceae</taxon>
        <taxon>Candidatus Kuenenia</taxon>
    </lineage>
</organism>
<accession>Q1PWX5</accession>
<dbReference type="InterPro" id="IPR029063">
    <property type="entry name" value="SAM-dependent_MTases_sf"/>
</dbReference>
<evidence type="ECO:0000313" key="5">
    <source>
        <dbReference type="EMBL" id="QII13842.1"/>
    </source>
</evidence>
<dbReference type="AlphaFoldDB" id="Q1PWX5"/>
<dbReference type="Gene3D" id="3.40.50.150">
    <property type="entry name" value="Vaccinia Virus protein VP39"/>
    <property type="match status" value="1"/>
</dbReference>
<dbReference type="EC" id="2.1.1.113" evidence="4 5"/>
<dbReference type="Pfam" id="PF01555">
    <property type="entry name" value="N6_N4_Mtase"/>
    <property type="match status" value="1"/>
</dbReference>
<gene>
    <name evidence="5" type="primary">mjaIIM</name>
    <name evidence="5" type="ORF">KsCSTR_44630</name>
    <name evidence="4" type="ORF">kustc0988</name>
</gene>
<dbReference type="REBASE" id="14319">
    <property type="entry name" value="M.KstORFKP"/>
</dbReference>
<evidence type="ECO:0000313" key="6">
    <source>
        <dbReference type="Proteomes" id="UP000501926"/>
    </source>
</evidence>
<keyword evidence="1 4" id="KW-0489">Methyltransferase</keyword>
<evidence type="ECO:0000313" key="4">
    <source>
        <dbReference type="EMBL" id="CAJ71733.1"/>
    </source>
</evidence>
<dbReference type="EMBL" id="CP049055">
    <property type="protein sequence ID" value="QII13842.1"/>
    <property type="molecule type" value="Genomic_DNA"/>
</dbReference>
<evidence type="ECO:0000259" key="3">
    <source>
        <dbReference type="Pfam" id="PF01555"/>
    </source>
</evidence>
<dbReference type="GO" id="GO:0003677">
    <property type="term" value="F:DNA binding"/>
    <property type="evidence" value="ECO:0007669"/>
    <property type="project" value="InterPro"/>
</dbReference>
<evidence type="ECO:0000256" key="1">
    <source>
        <dbReference type="ARBA" id="ARBA00022603"/>
    </source>
</evidence>
<name>Q1PWX5_KUEST</name>
<dbReference type="SUPFAM" id="SSF53335">
    <property type="entry name" value="S-adenosyl-L-methionine-dependent methyltransferases"/>
    <property type="match status" value="1"/>
</dbReference>
<evidence type="ECO:0000256" key="2">
    <source>
        <dbReference type="ARBA" id="ARBA00022679"/>
    </source>
</evidence>
<reference evidence="4" key="1">
    <citation type="journal article" date="2006" name="Nature">
        <title>Deciphering the evolution and metabolism of an anammox bacterium from a community genome.</title>
        <authorList>
            <person name="Strous M."/>
            <person name="Pelletier E."/>
            <person name="Mangenot S."/>
            <person name="Rattei T."/>
            <person name="Lehner A."/>
            <person name="Taylor M.W."/>
            <person name="Horn M."/>
            <person name="Daims H."/>
            <person name="Bartol-Mavel D."/>
            <person name="Wincker P."/>
            <person name="Barbe V."/>
            <person name="Fonknechten N."/>
            <person name="Vallenet D."/>
            <person name="Segurens B."/>
            <person name="Schenowitz-Truong C."/>
            <person name="Medigue C."/>
            <person name="Collingro A."/>
            <person name="Snel B."/>
            <person name="Dutilh B.E."/>
            <person name="OpDenCamp H.J.M."/>
            <person name="vanDerDrift C."/>
            <person name="Cirpus I."/>
            <person name="vanDePas-Schoonen K.T."/>
            <person name="Harhangi H.R."/>
            <person name="vanNiftrik L."/>
            <person name="Schmid M."/>
            <person name="Keltjens J."/>
            <person name="vanDeVossenberg J."/>
            <person name="Kartal B."/>
            <person name="Meier H."/>
            <person name="Frishman D."/>
            <person name="Huynen M.A."/>
            <person name="Mewes H."/>
            <person name="Weissenbach J."/>
            <person name="Jetten M.S.M."/>
            <person name="Wagner M."/>
            <person name="LePaslier D."/>
        </authorList>
    </citation>
    <scope>NUCLEOTIDE SEQUENCE</scope>
</reference>
<feature type="domain" description="DNA methylase N-4/N-6" evidence="3">
    <location>
        <begin position="61"/>
        <end position="159"/>
    </location>
</feature>
<dbReference type="EMBL" id="CT573073">
    <property type="protein sequence ID" value="CAJ71733.1"/>
    <property type="molecule type" value="Genomic_DNA"/>
</dbReference>